<evidence type="ECO:0000256" key="1">
    <source>
        <dbReference type="ARBA" id="ARBA00022737"/>
    </source>
</evidence>
<dbReference type="RefSeq" id="XP_033528191.1">
    <property type="nucleotide sequence ID" value="XM_033669997.1"/>
</dbReference>
<dbReference type="PANTHER" id="PTHR10039">
    <property type="entry name" value="AMELOGENIN"/>
    <property type="match status" value="1"/>
</dbReference>
<evidence type="ECO:0000259" key="3">
    <source>
        <dbReference type="Pfam" id="PF24883"/>
    </source>
</evidence>
<dbReference type="Gene3D" id="3.40.50.300">
    <property type="entry name" value="P-loop containing nucleotide triphosphate hydrolases"/>
    <property type="match status" value="1"/>
</dbReference>
<gene>
    <name evidence="4" type="ORF">P153DRAFT_380980</name>
</gene>
<protein>
    <submittedName>
        <fullName evidence="4">Uncharacterized protein</fullName>
    </submittedName>
</protein>
<dbReference type="InterPro" id="IPR027417">
    <property type="entry name" value="P-loop_NTPase"/>
</dbReference>
<keyword evidence="1" id="KW-0677">Repeat</keyword>
<dbReference type="EMBL" id="ML977498">
    <property type="protein sequence ID" value="KAF2133804.1"/>
    <property type="molecule type" value="Genomic_DNA"/>
</dbReference>
<dbReference type="PANTHER" id="PTHR10039:SF10">
    <property type="entry name" value="NACHT DOMAIN-CONTAINING PROTEIN"/>
    <property type="match status" value="1"/>
</dbReference>
<dbReference type="InterPro" id="IPR056125">
    <property type="entry name" value="DUF7708"/>
</dbReference>
<keyword evidence="5" id="KW-1185">Reference proteome</keyword>
<evidence type="ECO:0000313" key="4">
    <source>
        <dbReference type="EMBL" id="KAF2133804.1"/>
    </source>
</evidence>
<dbReference type="GeneID" id="54410429"/>
<dbReference type="Pfam" id="PF24883">
    <property type="entry name" value="NPHP3_N"/>
    <property type="match status" value="1"/>
</dbReference>
<reference evidence="4" key="1">
    <citation type="journal article" date="2020" name="Stud. Mycol.">
        <title>101 Dothideomycetes genomes: a test case for predicting lifestyles and emergence of pathogens.</title>
        <authorList>
            <person name="Haridas S."/>
            <person name="Albert R."/>
            <person name="Binder M."/>
            <person name="Bloem J."/>
            <person name="Labutti K."/>
            <person name="Salamov A."/>
            <person name="Andreopoulos B."/>
            <person name="Baker S."/>
            <person name="Barry K."/>
            <person name="Bills G."/>
            <person name="Bluhm B."/>
            <person name="Cannon C."/>
            <person name="Castanera R."/>
            <person name="Culley D."/>
            <person name="Daum C."/>
            <person name="Ezra D."/>
            <person name="Gonzalez J."/>
            <person name="Henrissat B."/>
            <person name="Kuo A."/>
            <person name="Liang C."/>
            <person name="Lipzen A."/>
            <person name="Lutzoni F."/>
            <person name="Magnuson J."/>
            <person name="Mondo S."/>
            <person name="Nolan M."/>
            <person name="Ohm R."/>
            <person name="Pangilinan J."/>
            <person name="Park H.-J."/>
            <person name="Ramirez L."/>
            <person name="Alfaro M."/>
            <person name="Sun H."/>
            <person name="Tritt A."/>
            <person name="Yoshinaga Y."/>
            <person name="Zwiers L.-H."/>
            <person name="Turgeon B."/>
            <person name="Goodwin S."/>
            <person name="Spatafora J."/>
            <person name="Crous P."/>
            <person name="Grigoriev I."/>
        </authorList>
    </citation>
    <scope>NUCLEOTIDE SEQUENCE</scope>
    <source>
        <strain evidence="4">CBS 119687</strain>
    </source>
</reference>
<proteinExistence type="predicted"/>
<accession>A0A6A6AS95</accession>
<evidence type="ECO:0000259" key="2">
    <source>
        <dbReference type="Pfam" id="PF24809"/>
    </source>
</evidence>
<dbReference type="AlphaFoldDB" id="A0A6A6AS95"/>
<dbReference type="Pfam" id="PF24809">
    <property type="entry name" value="DUF7708"/>
    <property type="match status" value="1"/>
</dbReference>
<organism evidence="4 5">
    <name type="scientific">Dothidotthia symphoricarpi CBS 119687</name>
    <dbReference type="NCBI Taxonomy" id="1392245"/>
    <lineage>
        <taxon>Eukaryota</taxon>
        <taxon>Fungi</taxon>
        <taxon>Dikarya</taxon>
        <taxon>Ascomycota</taxon>
        <taxon>Pezizomycotina</taxon>
        <taxon>Dothideomycetes</taxon>
        <taxon>Pleosporomycetidae</taxon>
        <taxon>Pleosporales</taxon>
        <taxon>Dothidotthiaceae</taxon>
        <taxon>Dothidotthia</taxon>
    </lineage>
</organism>
<dbReference type="OrthoDB" id="7464126at2759"/>
<dbReference type="SUPFAM" id="SSF52540">
    <property type="entry name" value="P-loop containing nucleoside triphosphate hydrolases"/>
    <property type="match status" value="1"/>
</dbReference>
<dbReference type="InterPro" id="IPR056884">
    <property type="entry name" value="NPHP3-like_N"/>
</dbReference>
<evidence type="ECO:0000313" key="5">
    <source>
        <dbReference type="Proteomes" id="UP000799771"/>
    </source>
</evidence>
<feature type="domain" description="Nephrocystin 3-like N-terminal" evidence="3">
    <location>
        <begin position="276"/>
        <end position="418"/>
    </location>
</feature>
<name>A0A6A6AS95_9PLEO</name>
<dbReference type="Proteomes" id="UP000799771">
    <property type="component" value="Unassembled WGS sequence"/>
</dbReference>
<feature type="domain" description="DUF7708" evidence="2">
    <location>
        <begin position="77"/>
        <end position="188"/>
    </location>
</feature>
<sequence length="498" mass="56014">MSLVISNAGRLKPEIRLAEAVSQFKSSLSTDQKMLLDANTSQAMKNTPTPSDVMRFTAEFNRRVSSEAGGRCYGPRLANFLQGVQQFAALGDVVVGGSQNMIACGVWSLVRMSLLATINISSYLESLSLLFMEVGRSVPRNQAIALLYPQSRNLQAHMSEYFIVVVKLCHKLMSFVQKSAFQRLTTALGDMDLKTFRTELDLWSGLIKDEMGLQVAQRIESEACDNSRFRTLSKNFSTSFSQDQKRAKKLRILDLCSQYDYGTTWKQIRKIGNTHLFTKTADYQTWKTSVESCTLVFTGRLGSGKSVMMANMVEDLNVHTGGAKSTAAYFFCKHDLPESLKARTIIGALVRQVLQPLPDLPSLKETKYGSLDYEDMLELLRHALPRRHLTYFVLDGLDLCDESEKEEVFPICRLLQKVTSVLICITYRLEPNITLGSLHNRFIAPQVVPLPDNQSDIETFIQAELERCLERRVLNIGEPRLILDIQDALSKGSQGMFL</sequence>